<organism evidence="1 2">
    <name type="scientific">Clostridium perfringens</name>
    <dbReference type="NCBI Taxonomy" id="1502"/>
    <lineage>
        <taxon>Bacteria</taxon>
        <taxon>Bacillati</taxon>
        <taxon>Bacillota</taxon>
        <taxon>Clostridia</taxon>
        <taxon>Eubacteriales</taxon>
        <taxon>Clostridiaceae</taxon>
        <taxon>Clostridium</taxon>
    </lineage>
</organism>
<dbReference type="Proteomes" id="UP000070260">
    <property type="component" value="Plasmid pJFP838A"/>
</dbReference>
<dbReference type="PATRIC" id="fig|1502.177.peg.3403"/>
<sequence>MKITKDEGKIVTGMMFVLKKGLHCKDLLKWYKNDKNNGLLEVHSINSEKNTILAKDYPHDIDLEHVDFIGYEKAFINYIKKTILSIPVEDEFSRGAYEAGDNIKSFFIRSNHDIEKTKEFIKHLIRITDIEYKNKLEKRNFNESFIYTLEKLLSFLKSIDDFDTLKIFLLNWEEDITNI</sequence>
<keyword evidence="1" id="KW-0614">Plasmid</keyword>
<geneLocation type="plasmid" evidence="1 2">
    <name>pJFP838A</name>
</geneLocation>
<evidence type="ECO:0000313" key="1">
    <source>
        <dbReference type="EMBL" id="AMN31111.1"/>
    </source>
</evidence>
<protein>
    <submittedName>
        <fullName evidence="1">Uncharacterized protein</fullName>
    </submittedName>
</protein>
<reference evidence="1 2" key="1">
    <citation type="journal article" date="2016" name="PLoS ONE">
        <title>Plasmid Characterization and Chromosome Analysis of Two netF+ Clostridium perfringens Isolates Associated with Foal and Canine Necrotizing Enteritis.</title>
        <authorList>
            <person name="Mehdizadeh Gohari I."/>
            <person name="Kropinski A.M."/>
            <person name="Weese S.J."/>
            <person name="Parreira V.R."/>
            <person name="Whitehead A.E."/>
            <person name="Boerlin P."/>
            <person name="Prescott J.F."/>
        </authorList>
    </citation>
    <scope>NUCLEOTIDE SEQUENCE [LARGE SCALE GENOMIC DNA]</scope>
    <source>
        <strain evidence="1 2">JP838</strain>
        <plasmid evidence="2">Plasmid pJFP838A</plasmid>
    </source>
</reference>
<accession>A0A140GRF2</accession>
<dbReference type="EMBL" id="CP013615">
    <property type="protein sequence ID" value="AMN31111.1"/>
    <property type="molecule type" value="Genomic_DNA"/>
</dbReference>
<proteinExistence type="predicted"/>
<dbReference type="RefSeq" id="WP_061429709.1">
    <property type="nucleotide sequence ID" value="NZ_CATNZX010000001.1"/>
</dbReference>
<evidence type="ECO:0000313" key="2">
    <source>
        <dbReference type="Proteomes" id="UP000070260"/>
    </source>
</evidence>
<name>A0A140GRF2_CLOPF</name>
<dbReference type="AlphaFoldDB" id="A0A140GRF2"/>
<gene>
    <name evidence="1" type="ORF">JFP838_pA0195</name>
</gene>